<keyword evidence="1" id="KW-0812">Transmembrane</keyword>
<evidence type="ECO:0000256" key="1">
    <source>
        <dbReference type="SAM" id="Phobius"/>
    </source>
</evidence>
<dbReference type="RefSeq" id="WP_034892375.1">
    <property type="nucleotide sequence ID" value="NZ_JRUQ01000032.1"/>
</dbReference>
<feature type="transmembrane region" description="Helical" evidence="1">
    <location>
        <begin position="179"/>
        <end position="197"/>
    </location>
</feature>
<feature type="transmembrane region" description="Helical" evidence="1">
    <location>
        <begin position="104"/>
        <end position="126"/>
    </location>
</feature>
<keyword evidence="1" id="KW-0472">Membrane</keyword>
<accession>A0A0A3Z800</accession>
<feature type="transmembrane region" description="Helical" evidence="1">
    <location>
        <begin position="77"/>
        <end position="98"/>
    </location>
</feature>
<dbReference type="AlphaFoldDB" id="A0A0A3Z800"/>
<organism evidence="2 3">
    <name type="scientific">Erwinia typographi</name>
    <dbReference type="NCBI Taxonomy" id="371042"/>
    <lineage>
        <taxon>Bacteria</taxon>
        <taxon>Pseudomonadati</taxon>
        <taxon>Pseudomonadota</taxon>
        <taxon>Gammaproteobacteria</taxon>
        <taxon>Enterobacterales</taxon>
        <taxon>Erwiniaceae</taxon>
        <taxon>Erwinia</taxon>
    </lineage>
</organism>
<dbReference type="STRING" id="371042.NG99_11305"/>
<dbReference type="OrthoDB" id="6520011at2"/>
<keyword evidence="3" id="KW-1185">Reference proteome</keyword>
<reference evidence="2 3" key="1">
    <citation type="submission" date="2014-10" db="EMBL/GenBank/DDBJ databases">
        <title>Genome sequence of Erwinia typographi M043b.</title>
        <authorList>
            <person name="Chan K.-G."/>
            <person name="Tan W.-S."/>
        </authorList>
    </citation>
    <scope>NUCLEOTIDE SEQUENCE [LARGE SCALE GENOMIC DNA]</scope>
    <source>
        <strain evidence="2 3">M043b</strain>
    </source>
</reference>
<evidence type="ECO:0000313" key="2">
    <source>
        <dbReference type="EMBL" id="KGT93894.1"/>
    </source>
</evidence>
<dbReference type="Proteomes" id="UP000030351">
    <property type="component" value="Unassembled WGS sequence"/>
</dbReference>
<keyword evidence="1" id="KW-1133">Transmembrane helix</keyword>
<protein>
    <submittedName>
        <fullName evidence="2">Uncharacterized protein</fullName>
    </submittedName>
</protein>
<name>A0A0A3Z800_9GAMM</name>
<dbReference type="EMBL" id="JRUQ01000032">
    <property type="protein sequence ID" value="KGT93894.1"/>
    <property type="molecule type" value="Genomic_DNA"/>
</dbReference>
<feature type="transmembrane region" description="Helical" evidence="1">
    <location>
        <begin position="147"/>
        <end position="167"/>
    </location>
</feature>
<gene>
    <name evidence="2" type="ORF">NG99_11305</name>
</gene>
<proteinExistence type="predicted"/>
<evidence type="ECO:0000313" key="3">
    <source>
        <dbReference type="Proteomes" id="UP000030351"/>
    </source>
</evidence>
<feature type="transmembrane region" description="Helical" evidence="1">
    <location>
        <begin position="36"/>
        <end position="56"/>
    </location>
</feature>
<sequence>MLRYSGWVFAISVLTIIINSQTENNPLITTYAKNVIFGVLCLSVLLPVFLAIKQLHNKSTRQLKVKLFRFLIMTRKYYAISDINNYLLHIGVAGIIIITFFDLIGYSSIEVLTPFIALIISISFYLDLRKRLNFLAKKFWSGLLGKVLLAAMAAFSFTLSTILARRWVFDAINLDPKYFSEYLTAISVFFTPLAYLVLTCLISLIIVIPEMVFFVAIGSLSYIKNTLSKDWLAQMSRFIIRLKTGKHPEQLSSKEKAIVNSQLTFFRGLSSFIFVASLLTISSDTFYLIKGQFDNVLKIGLVSYYYYPKGSAKDINALYYKADEGIESTAIISSNGWRVIKISSP</sequence>
<comment type="caution">
    <text evidence="2">The sequence shown here is derived from an EMBL/GenBank/DDBJ whole genome shotgun (WGS) entry which is preliminary data.</text>
</comment>
<dbReference type="eggNOG" id="ENOG5031M6A">
    <property type="taxonomic scope" value="Bacteria"/>
</dbReference>